<gene>
    <name evidence="2" type="ORF">NECAME_00745</name>
</gene>
<dbReference type="Pfam" id="PF04910">
    <property type="entry name" value="Tcf25"/>
    <property type="match status" value="2"/>
</dbReference>
<feature type="compositionally biased region" description="Basic and acidic residues" evidence="1">
    <location>
        <begin position="8"/>
        <end position="17"/>
    </location>
</feature>
<dbReference type="OMA" id="ICAFPGV"/>
<organism evidence="2 3">
    <name type="scientific">Necator americanus</name>
    <name type="common">Human hookworm</name>
    <dbReference type="NCBI Taxonomy" id="51031"/>
    <lineage>
        <taxon>Eukaryota</taxon>
        <taxon>Metazoa</taxon>
        <taxon>Ecdysozoa</taxon>
        <taxon>Nematoda</taxon>
        <taxon>Chromadorea</taxon>
        <taxon>Rhabditida</taxon>
        <taxon>Rhabditina</taxon>
        <taxon>Rhabditomorpha</taxon>
        <taxon>Strongyloidea</taxon>
        <taxon>Ancylostomatidae</taxon>
        <taxon>Bunostominae</taxon>
        <taxon>Necator</taxon>
    </lineage>
</organism>
<dbReference type="PANTHER" id="PTHR22684:SF0">
    <property type="entry name" value="RIBOSOME QUALITY CONTROL COMPLEX SUBUNIT TCF25"/>
    <property type="match status" value="1"/>
</dbReference>
<dbReference type="KEGG" id="nai:NECAME_00745"/>
<name>W2SYF2_NECAM</name>
<feature type="region of interest" description="Disordered" evidence="1">
    <location>
        <begin position="1"/>
        <end position="31"/>
    </location>
</feature>
<dbReference type="GO" id="GO:1990112">
    <property type="term" value="C:RQC complex"/>
    <property type="evidence" value="ECO:0007669"/>
    <property type="project" value="TreeGrafter"/>
</dbReference>
<keyword evidence="3" id="KW-1185">Reference proteome</keyword>
<dbReference type="InterPro" id="IPR006994">
    <property type="entry name" value="TCF25/Rqc1"/>
</dbReference>
<dbReference type="OrthoDB" id="205993at2759"/>
<feature type="compositionally biased region" description="Basic residues" evidence="1">
    <location>
        <begin position="80"/>
        <end position="94"/>
    </location>
</feature>
<dbReference type="AlphaFoldDB" id="W2SYF2"/>
<feature type="compositionally biased region" description="Basic and acidic residues" evidence="1">
    <location>
        <begin position="61"/>
        <end position="75"/>
    </location>
</feature>
<protein>
    <submittedName>
        <fullName evidence="2">Uncharacterized protein</fullName>
    </submittedName>
</protein>
<evidence type="ECO:0000313" key="3">
    <source>
        <dbReference type="Proteomes" id="UP000053676"/>
    </source>
</evidence>
<dbReference type="PANTHER" id="PTHR22684">
    <property type="entry name" value="NULP1-RELATED"/>
    <property type="match status" value="1"/>
</dbReference>
<accession>W2SYF2</accession>
<evidence type="ECO:0000256" key="1">
    <source>
        <dbReference type="SAM" id="MobiDB-lite"/>
    </source>
</evidence>
<dbReference type="EMBL" id="KI660422">
    <property type="protein sequence ID" value="ETN73657.1"/>
    <property type="molecule type" value="Genomic_DNA"/>
</dbReference>
<dbReference type="Proteomes" id="UP000053676">
    <property type="component" value="Unassembled WGS sequence"/>
</dbReference>
<proteinExistence type="predicted"/>
<feature type="region of interest" description="Disordered" evidence="1">
    <location>
        <begin position="51"/>
        <end position="106"/>
    </location>
</feature>
<reference evidence="3" key="1">
    <citation type="journal article" date="2014" name="Nat. Genet.">
        <title>Genome of the human hookworm Necator americanus.</title>
        <authorList>
            <person name="Tang Y.T."/>
            <person name="Gao X."/>
            <person name="Rosa B.A."/>
            <person name="Abubucker S."/>
            <person name="Hallsworth-Pepin K."/>
            <person name="Martin J."/>
            <person name="Tyagi R."/>
            <person name="Heizer E."/>
            <person name="Zhang X."/>
            <person name="Bhonagiri-Palsikar V."/>
            <person name="Minx P."/>
            <person name="Warren W.C."/>
            <person name="Wang Q."/>
            <person name="Zhan B."/>
            <person name="Hotez P.J."/>
            <person name="Sternberg P.W."/>
            <person name="Dougall A."/>
            <person name="Gaze S.T."/>
            <person name="Mulvenna J."/>
            <person name="Sotillo J."/>
            <person name="Ranganathan S."/>
            <person name="Rabelo E.M."/>
            <person name="Wilson R.K."/>
            <person name="Felgner P.L."/>
            <person name="Bethony J."/>
            <person name="Hawdon J.M."/>
            <person name="Gasser R.B."/>
            <person name="Loukas A."/>
            <person name="Mitreva M."/>
        </authorList>
    </citation>
    <scope>NUCLEOTIDE SEQUENCE [LARGE SCALE GENOMIC DNA]</scope>
</reference>
<sequence length="457" mass="52164">MSTKHLRRMMDEKEKEQQGTSKELDEDVPCSRISGPVNRFAAFVDDDGFAEKSATSDEEGEVIHAEGVKPAKQDVSHANLKNKRKTNKKKKKQKKAEVEEPDEDQLLERLALENQSLVSSTEDEPIGVADVLKPDPRLYDAAAELKKALGKAFKGSAPVSSRSHRKFHAAGKFVKQKYNWPPVRSIGLSMELDREEGEVKWFKFIHNAYYEKLERVCWVAEDSFDPSIIEQILVENPYHLNSLLLLANVFRMQEDTTQSCDVIGLLQMFRDCAELRKVDIDYGSTKYSVSGLNSYVIFKGDPLAVLLLIDTIAIKAKQYKWLKDFYRCCKDWKNLDMLPNFCYSMALAQFLDSKTDEDLITADEMLSHAICAFPGVVTFLLDKMQVEPDATVETHRHLGTFAANKETDGLKLVFKMFVNEAVELWKSPEALSWLETITRDCALSKECEMEMDNWKEK</sequence>
<dbReference type="STRING" id="51031.W2SYF2"/>
<evidence type="ECO:0000313" key="2">
    <source>
        <dbReference type="EMBL" id="ETN73657.1"/>
    </source>
</evidence>